<accession>A0AAP0EC29</accession>
<protein>
    <recommendedName>
        <fullName evidence="3">Outer envelope pore protein 37, chloroplastic</fullName>
    </recommendedName>
</protein>
<dbReference type="GO" id="GO:0006812">
    <property type="term" value="P:monoatomic cation transport"/>
    <property type="evidence" value="ECO:0007669"/>
    <property type="project" value="InterPro"/>
</dbReference>
<dbReference type="Proteomes" id="UP001420932">
    <property type="component" value="Unassembled WGS sequence"/>
</dbReference>
<evidence type="ECO:0008006" key="3">
    <source>
        <dbReference type="Google" id="ProtNLM"/>
    </source>
</evidence>
<dbReference type="PANTHER" id="PTHR35484:SF2">
    <property type="entry name" value="OUTER ENVELOPE PORE PROTEIN 37, CHLOROPLASTIC"/>
    <property type="match status" value="1"/>
</dbReference>
<comment type="caution">
    <text evidence="1">The sequence shown here is derived from an EMBL/GenBank/DDBJ whole genome shotgun (WGS) entry which is preliminary data.</text>
</comment>
<gene>
    <name evidence="1" type="ORF">Syun_030491</name>
</gene>
<dbReference type="AlphaFoldDB" id="A0AAP0EC29"/>
<dbReference type="EMBL" id="JBBNAF010000013">
    <property type="protein sequence ID" value="KAK9088097.1"/>
    <property type="molecule type" value="Genomic_DNA"/>
</dbReference>
<dbReference type="GO" id="GO:0005216">
    <property type="term" value="F:monoatomic ion channel activity"/>
    <property type="evidence" value="ECO:0007669"/>
    <property type="project" value="InterPro"/>
</dbReference>
<dbReference type="GO" id="GO:0009707">
    <property type="term" value="C:chloroplast outer membrane"/>
    <property type="evidence" value="ECO:0007669"/>
    <property type="project" value="TreeGrafter"/>
</dbReference>
<evidence type="ECO:0000313" key="2">
    <source>
        <dbReference type="Proteomes" id="UP001420932"/>
    </source>
</evidence>
<proteinExistence type="predicted"/>
<dbReference type="PANTHER" id="PTHR35484">
    <property type="entry name" value="OUTER ENVELOPE PORE PROTEIN 37, CHLOROPLASTIC"/>
    <property type="match status" value="1"/>
</dbReference>
<evidence type="ECO:0000313" key="1">
    <source>
        <dbReference type="EMBL" id="KAK9088097.1"/>
    </source>
</evidence>
<name>A0AAP0EC29_9MAGN</name>
<dbReference type="InterPro" id="IPR038951">
    <property type="entry name" value="OEP37-like"/>
</dbReference>
<organism evidence="1 2">
    <name type="scientific">Stephania yunnanensis</name>
    <dbReference type="NCBI Taxonomy" id="152371"/>
    <lineage>
        <taxon>Eukaryota</taxon>
        <taxon>Viridiplantae</taxon>
        <taxon>Streptophyta</taxon>
        <taxon>Embryophyta</taxon>
        <taxon>Tracheophyta</taxon>
        <taxon>Spermatophyta</taxon>
        <taxon>Magnoliopsida</taxon>
        <taxon>Ranunculales</taxon>
        <taxon>Menispermaceae</taxon>
        <taxon>Menispermoideae</taxon>
        <taxon>Cissampelideae</taxon>
        <taxon>Stephania</taxon>
    </lineage>
</organism>
<keyword evidence="2" id="KW-1185">Reference proteome</keyword>
<sequence>MVESCCQGPTTTATVATTCVNNTPPPPPPPQTSLFPRPALRVTSEFDSESSLLFHKISCKLLDSLAKLKLSFRNDSRGQISDPQISFLSKHLSLHYDLEERNALLKANFTFDDRLHFQATQDLKLQDPTRSLHLGCSTKYFSISCTSQSDDDTSTSTSTSTSTRSILSSINLDTIFLSIKYHHLTRAQQGEVAVVANLAHPSYKLELSSAVPSAGLPKATFKFPAGEISVEEKEDEQVKRALSVTGIVKAHLLNGVCTAQYRDDDFNLRYSYKDEEMSFIPSISLPSNAVSFAFKRRFGPSDKLSYWYNFDSSCWSTVYKHTVGKDLKFKAGYDSEVGLGWASLWLGDEDGKAKTAPMKMKVQFMLQVPQDDINSSALMFRVKKRWDF</sequence>
<reference evidence="1 2" key="1">
    <citation type="submission" date="2024-01" db="EMBL/GenBank/DDBJ databases">
        <title>Genome assemblies of Stephania.</title>
        <authorList>
            <person name="Yang L."/>
        </authorList>
    </citation>
    <scope>NUCLEOTIDE SEQUENCE [LARGE SCALE GENOMIC DNA]</scope>
    <source>
        <strain evidence="1">YNDBR</strain>
        <tissue evidence="1">Leaf</tissue>
    </source>
</reference>